<evidence type="ECO:0000256" key="1">
    <source>
        <dbReference type="ARBA" id="ARBA00004906"/>
    </source>
</evidence>
<sequence length="562" mass="62179">MNLLEERELAQYGFHSRKCYDLAIKMLKSYKWDEFKSLSPVQDSVGESPVFACRFCRIQGHEHLLALANEDGKIGIQDTKSASKDSCVNKITCTQGHMNAIFDLSWSDSSLRLVSVSGDHTAMLWDVSASTVAPLGMFEGHTRSVKMASFRPRDANVFATGARDGLVIVWDYRCSQPNTTTIKPDNIISNAHCQTGSTQKKSKRKEPSRADSITGLVFQDENYLISSSAGDGLIKVWDMRKCYSMYRRLPQACYSLAHPGTSSKTGFTSLSVDSGAVRLFANCMDNNIYCYNIATYNKTPVATYNGHQNQTFYIKSCLSVDGEYLLSGSSDERGYMWRVSQPGPPLAQLVGHSAEVTCVDWASSADGSVKVVTCADDACHRLWRVSPPSDSEAKDPDLVGWTEWVDGTVPASGHPLTTPRSLRRRVQRQHITPDSCPDEKRQKTTERSVLATMQPCTESRGARRLFDGDSSSSCTGVDVLSPTSNLPNYVVEGTSPFHRCSSASKQKENWLSKLQNTPSPRSRSPRRLTPRRTTPRACGNLLKFFKVAAKKTPDPALAQKLS</sequence>
<feature type="region of interest" description="Disordered" evidence="7">
    <location>
        <begin position="500"/>
        <end position="536"/>
    </location>
</feature>
<dbReference type="PANTHER" id="PTHR22852:SF0">
    <property type="entry name" value="DENTICLELESS PROTEIN HOMOLOG"/>
    <property type="match status" value="1"/>
</dbReference>
<dbReference type="Pfam" id="PF00400">
    <property type="entry name" value="WD40"/>
    <property type="match status" value="5"/>
</dbReference>
<evidence type="ECO:0000256" key="2">
    <source>
        <dbReference type="ARBA" id="ARBA00022574"/>
    </source>
</evidence>
<dbReference type="GO" id="GO:0007095">
    <property type="term" value="P:mitotic G2 DNA damage checkpoint signaling"/>
    <property type="evidence" value="ECO:0007669"/>
    <property type="project" value="TreeGrafter"/>
</dbReference>
<dbReference type="InterPro" id="IPR015943">
    <property type="entry name" value="WD40/YVTN_repeat-like_dom_sf"/>
</dbReference>
<comment type="pathway">
    <text evidence="1">Protein modification; protein ubiquitination.</text>
</comment>
<dbReference type="GO" id="GO:0043161">
    <property type="term" value="P:proteasome-mediated ubiquitin-dependent protein catabolic process"/>
    <property type="evidence" value="ECO:0007669"/>
    <property type="project" value="TreeGrafter"/>
</dbReference>
<evidence type="ECO:0000256" key="4">
    <source>
        <dbReference type="ARBA" id="ARBA00022786"/>
    </source>
</evidence>
<feature type="repeat" description="WD" evidence="6">
    <location>
        <begin position="206"/>
        <end position="240"/>
    </location>
</feature>
<keyword evidence="3" id="KW-0677">Repeat</keyword>
<evidence type="ECO:0000256" key="3">
    <source>
        <dbReference type="ARBA" id="ARBA00022737"/>
    </source>
</evidence>
<dbReference type="Gene3D" id="2.130.10.10">
    <property type="entry name" value="YVTN repeat-like/Quinoprotein amine dehydrogenase"/>
    <property type="match status" value="2"/>
</dbReference>
<reference evidence="8" key="1">
    <citation type="submission" date="2015-11" db="EMBL/GenBank/DDBJ databases">
        <title>De novo transcriptome assembly of four potential Pierce s Disease insect vectors from Arizona vineyards.</title>
        <authorList>
            <person name="Tassone E.E."/>
        </authorList>
    </citation>
    <scope>NUCLEOTIDE SEQUENCE</scope>
</reference>
<dbReference type="AlphaFoldDB" id="A0A1B6MI94"/>
<organism evidence="8">
    <name type="scientific">Graphocephala atropunctata</name>
    <dbReference type="NCBI Taxonomy" id="36148"/>
    <lineage>
        <taxon>Eukaryota</taxon>
        <taxon>Metazoa</taxon>
        <taxon>Ecdysozoa</taxon>
        <taxon>Arthropoda</taxon>
        <taxon>Hexapoda</taxon>
        <taxon>Insecta</taxon>
        <taxon>Pterygota</taxon>
        <taxon>Neoptera</taxon>
        <taxon>Paraneoptera</taxon>
        <taxon>Hemiptera</taxon>
        <taxon>Auchenorrhyncha</taxon>
        <taxon>Membracoidea</taxon>
        <taxon>Cicadellidae</taxon>
        <taxon>Cicadellinae</taxon>
        <taxon>Cicadellini</taxon>
        <taxon>Graphocephala</taxon>
    </lineage>
</organism>
<evidence type="ECO:0000256" key="5">
    <source>
        <dbReference type="ARBA" id="ARBA00038344"/>
    </source>
</evidence>
<keyword evidence="2 6" id="KW-0853">WD repeat</keyword>
<dbReference type="SMART" id="SM00320">
    <property type="entry name" value="WD40"/>
    <property type="match status" value="6"/>
</dbReference>
<feature type="repeat" description="WD" evidence="6">
    <location>
        <begin position="94"/>
        <end position="135"/>
    </location>
</feature>
<evidence type="ECO:0000256" key="7">
    <source>
        <dbReference type="SAM" id="MobiDB-lite"/>
    </source>
</evidence>
<proteinExistence type="inferred from homology"/>
<dbReference type="InterPro" id="IPR051865">
    <property type="entry name" value="WD-repeat_CDT2_adapter"/>
</dbReference>
<evidence type="ECO:0000256" key="6">
    <source>
        <dbReference type="PROSITE-ProRule" id="PRU00221"/>
    </source>
</evidence>
<feature type="compositionally biased region" description="Basic and acidic residues" evidence="7">
    <location>
        <begin position="437"/>
        <end position="446"/>
    </location>
</feature>
<dbReference type="EMBL" id="GEBQ01004309">
    <property type="protein sequence ID" value="JAT35668.1"/>
    <property type="molecule type" value="Transcribed_RNA"/>
</dbReference>
<comment type="similarity">
    <text evidence="5">Belongs to the WD repeat cdt2 family.</text>
</comment>
<keyword evidence="4" id="KW-0833">Ubl conjugation pathway</keyword>
<feature type="region of interest" description="Disordered" evidence="7">
    <location>
        <begin position="427"/>
        <end position="447"/>
    </location>
</feature>
<dbReference type="GO" id="GO:0030674">
    <property type="term" value="F:protein-macromolecule adaptor activity"/>
    <property type="evidence" value="ECO:0007669"/>
    <property type="project" value="TreeGrafter"/>
</dbReference>
<dbReference type="PROSITE" id="PS50082">
    <property type="entry name" value="WD_REPEATS_2"/>
    <property type="match status" value="3"/>
</dbReference>
<name>A0A1B6MI94_9HEMI</name>
<dbReference type="InterPro" id="IPR036322">
    <property type="entry name" value="WD40_repeat_dom_sf"/>
</dbReference>
<dbReference type="InterPro" id="IPR001680">
    <property type="entry name" value="WD40_rpt"/>
</dbReference>
<dbReference type="InterPro" id="IPR019775">
    <property type="entry name" value="WD40_repeat_CS"/>
</dbReference>
<dbReference type="SUPFAM" id="SSF50978">
    <property type="entry name" value="WD40 repeat-like"/>
    <property type="match status" value="1"/>
</dbReference>
<evidence type="ECO:0000313" key="8">
    <source>
        <dbReference type="EMBL" id="JAT35668.1"/>
    </source>
</evidence>
<dbReference type="PANTHER" id="PTHR22852">
    <property type="entry name" value="LETHAL 2 DENTICLELESS PROTEIN RETINOIC ACID-REGULATED NUCLEAR MATRIX-ASSOCIATED PROTEIN"/>
    <property type="match status" value="1"/>
</dbReference>
<dbReference type="PROSITE" id="PS00678">
    <property type="entry name" value="WD_REPEATS_1"/>
    <property type="match status" value="2"/>
</dbReference>
<dbReference type="GO" id="GO:0005634">
    <property type="term" value="C:nucleus"/>
    <property type="evidence" value="ECO:0007669"/>
    <property type="project" value="TreeGrafter"/>
</dbReference>
<protein>
    <submittedName>
        <fullName evidence="8">Uncharacterized protein</fullName>
    </submittedName>
</protein>
<accession>A0A1B6MI94</accession>
<feature type="compositionally biased region" description="Basic residues" evidence="7">
    <location>
        <begin position="523"/>
        <end position="534"/>
    </location>
</feature>
<gene>
    <name evidence="8" type="ORF">g.23083</name>
</gene>
<dbReference type="PROSITE" id="PS50294">
    <property type="entry name" value="WD_REPEATS_REGION"/>
    <property type="match status" value="2"/>
</dbReference>
<feature type="repeat" description="WD" evidence="6">
    <location>
        <begin position="138"/>
        <end position="180"/>
    </location>
</feature>